<dbReference type="PROSITE" id="PS00211">
    <property type="entry name" value="ABC_TRANSPORTER_1"/>
    <property type="match status" value="1"/>
</dbReference>
<dbReference type="Gene3D" id="1.20.1560.10">
    <property type="entry name" value="ABC transporter type 1, transmembrane domain"/>
    <property type="match status" value="1"/>
</dbReference>
<evidence type="ECO:0000256" key="4">
    <source>
        <dbReference type="ARBA" id="ARBA00022840"/>
    </source>
</evidence>
<dbReference type="PANTHER" id="PTHR43394">
    <property type="entry name" value="ATP-DEPENDENT PERMEASE MDL1, MITOCHONDRIAL"/>
    <property type="match status" value="1"/>
</dbReference>
<evidence type="ECO:0000256" key="3">
    <source>
        <dbReference type="ARBA" id="ARBA00022741"/>
    </source>
</evidence>
<dbReference type="InterPro" id="IPR003593">
    <property type="entry name" value="AAA+_ATPase"/>
</dbReference>
<feature type="transmembrane region" description="Helical" evidence="8">
    <location>
        <begin position="174"/>
        <end position="190"/>
    </location>
</feature>
<dbReference type="SUPFAM" id="SSF90123">
    <property type="entry name" value="ABC transporter transmembrane region"/>
    <property type="match status" value="1"/>
</dbReference>
<gene>
    <name evidence="11" type="ORF">AWC01_09840</name>
</gene>
<keyword evidence="6 8" id="KW-0472">Membrane</keyword>
<keyword evidence="4" id="KW-0067">ATP-binding</keyword>
<organism evidence="11 12">
    <name type="scientific">Mycolicibacterium doricum</name>
    <dbReference type="NCBI Taxonomy" id="126673"/>
    <lineage>
        <taxon>Bacteria</taxon>
        <taxon>Bacillati</taxon>
        <taxon>Actinomycetota</taxon>
        <taxon>Actinomycetes</taxon>
        <taxon>Mycobacteriales</taxon>
        <taxon>Mycobacteriaceae</taxon>
        <taxon>Mycolicibacterium</taxon>
    </lineage>
</organism>
<dbReference type="PROSITE" id="PS50893">
    <property type="entry name" value="ABC_TRANSPORTER_2"/>
    <property type="match status" value="1"/>
</dbReference>
<keyword evidence="2 8" id="KW-0812">Transmembrane</keyword>
<evidence type="ECO:0000256" key="2">
    <source>
        <dbReference type="ARBA" id="ARBA00022692"/>
    </source>
</evidence>
<feature type="domain" description="ABC transporter" evidence="9">
    <location>
        <begin position="356"/>
        <end position="602"/>
    </location>
</feature>
<feature type="region of interest" description="Disordered" evidence="7">
    <location>
        <begin position="610"/>
        <end position="637"/>
    </location>
</feature>
<dbReference type="InterPro" id="IPR036640">
    <property type="entry name" value="ABC1_TM_sf"/>
</dbReference>
<dbReference type="GO" id="GO:0016887">
    <property type="term" value="F:ATP hydrolysis activity"/>
    <property type="evidence" value="ECO:0007669"/>
    <property type="project" value="InterPro"/>
</dbReference>
<evidence type="ECO:0000256" key="7">
    <source>
        <dbReference type="SAM" id="MobiDB-lite"/>
    </source>
</evidence>
<dbReference type="GO" id="GO:0015421">
    <property type="term" value="F:ABC-type oligopeptide transporter activity"/>
    <property type="evidence" value="ECO:0007669"/>
    <property type="project" value="TreeGrafter"/>
</dbReference>
<dbReference type="GO" id="GO:0005886">
    <property type="term" value="C:plasma membrane"/>
    <property type="evidence" value="ECO:0007669"/>
    <property type="project" value="UniProtKB-SubCell"/>
</dbReference>
<feature type="transmembrane region" description="Helical" evidence="8">
    <location>
        <begin position="255"/>
        <end position="280"/>
    </location>
</feature>
<reference evidence="11 12" key="1">
    <citation type="submission" date="2016-01" db="EMBL/GenBank/DDBJ databases">
        <title>The new phylogeny of the genus Mycobacterium.</title>
        <authorList>
            <person name="Tarcisio F."/>
            <person name="Conor M."/>
            <person name="Antonella G."/>
            <person name="Elisabetta G."/>
            <person name="Giulia F.S."/>
            <person name="Sara T."/>
            <person name="Anna F."/>
            <person name="Clotilde B."/>
            <person name="Roberto B."/>
            <person name="Veronica D.S."/>
            <person name="Fabio R."/>
            <person name="Monica P."/>
            <person name="Olivier J."/>
            <person name="Enrico T."/>
            <person name="Nicola S."/>
        </authorList>
    </citation>
    <scope>NUCLEOTIDE SEQUENCE [LARGE SCALE GENOMIC DNA]</scope>
    <source>
        <strain evidence="11 12">DSM 44339</strain>
    </source>
</reference>
<comment type="subcellular location">
    <subcellularLocation>
        <location evidence="1">Cell membrane</location>
        <topology evidence="1">Multi-pass membrane protein</topology>
    </subcellularLocation>
</comment>
<dbReference type="PROSITE" id="PS50929">
    <property type="entry name" value="ABC_TM1F"/>
    <property type="match status" value="1"/>
</dbReference>
<name>A0A1X1T9X0_9MYCO</name>
<evidence type="ECO:0000256" key="1">
    <source>
        <dbReference type="ARBA" id="ARBA00004651"/>
    </source>
</evidence>
<dbReference type="AlphaFoldDB" id="A0A1X1T9X0"/>
<evidence type="ECO:0000256" key="8">
    <source>
        <dbReference type="SAM" id="Phobius"/>
    </source>
</evidence>
<dbReference type="RefSeq" id="WP_085190475.1">
    <property type="nucleotide sequence ID" value="NZ_AP022605.1"/>
</dbReference>
<dbReference type="InterPro" id="IPR027417">
    <property type="entry name" value="P-loop_NTPase"/>
</dbReference>
<keyword evidence="12" id="KW-1185">Reference proteome</keyword>
<evidence type="ECO:0000313" key="12">
    <source>
        <dbReference type="Proteomes" id="UP000193564"/>
    </source>
</evidence>
<dbReference type="OrthoDB" id="7875923at2"/>
<dbReference type="Pfam" id="PF00005">
    <property type="entry name" value="ABC_tran"/>
    <property type="match status" value="1"/>
</dbReference>
<dbReference type="InterPro" id="IPR039421">
    <property type="entry name" value="Type_1_exporter"/>
</dbReference>
<dbReference type="SMART" id="SM00382">
    <property type="entry name" value="AAA"/>
    <property type="match status" value="1"/>
</dbReference>
<evidence type="ECO:0008006" key="13">
    <source>
        <dbReference type="Google" id="ProtNLM"/>
    </source>
</evidence>
<dbReference type="PANTHER" id="PTHR43394:SF1">
    <property type="entry name" value="ATP-BINDING CASSETTE SUB-FAMILY B MEMBER 10, MITOCHONDRIAL"/>
    <property type="match status" value="1"/>
</dbReference>
<comment type="caution">
    <text evidence="11">The sequence shown here is derived from an EMBL/GenBank/DDBJ whole genome shotgun (WGS) entry which is preliminary data.</text>
</comment>
<dbReference type="EMBL" id="LQOS01000026">
    <property type="protein sequence ID" value="ORV41374.1"/>
    <property type="molecule type" value="Genomic_DNA"/>
</dbReference>
<dbReference type="Proteomes" id="UP000193564">
    <property type="component" value="Unassembled WGS sequence"/>
</dbReference>
<feature type="transmembrane region" description="Helical" evidence="8">
    <location>
        <begin position="36"/>
        <end position="62"/>
    </location>
</feature>
<evidence type="ECO:0000313" key="11">
    <source>
        <dbReference type="EMBL" id="ORV41374.1"/>
    </source>
</evidence>
<dbReference type="InterPro" id="IPR011527">
    <property type="entry name" value="ABC1_TM_dom"/>
</dbReference>
<evidence type="ECO:0000259" key="10">
    <source>
        <dbReference type="PROSITE" id="PS50929"/>
    </source>
</evidence>
<dbReference type="InterPro" id="IPR017871">
    <property type="entry name" value="ABC_transporter-like_CS"/>
</dbReference>
<evidence type="ECO:0000256" key="6">
    <source>
        <dbReference type="ARBA" id="ARBA00023136"/>
    </source>
</evidence>
<accession>A0A1X1T9X0</accession>
<evidence type="ECO:0000259" key="9">
    <source>
        <dbReference type="PROSITE" id="PS50893"/>
    </source>
</evidence>
<keyword evidence="5 8" id="KW-1133">Transmembrane helix</keyword>
<evidence type="ECO:0000256" key="5">
    <source>
        <dbReference type="ARBA" id="ARBA00022989"/>
    </source>
</evidence>
<keyword evidence="3" id="KW-0547">Nucleotide-binding</keyword>
<proteinExistence type="predicted"/>
<dbReference type="Gene3D" id="3.40.50.300">
    <property type="entry name" value="P-loop containing nucleotide triphosphate hydrolases"/>
    <property type="match status" value="1"/>
</dbReference>
<feature type="transmembrane region" description="Helical" evidence="8">
    <location>
        <begin position="74"/>
        <end position="95"/>
    </location>
</feature>
<feature type="domain" description="ABC transmembrane type-1" evidence="10">
    <location>
        <begin position="38"/>
        <end position="320"/>
    </location>
</feature>
<dbReference type="InterPro" id="IPR003439">
    <property type="entry name" value="ABC_transporter-like_ATP-bd"/>
</dbReference>
<dbReference type="STRING" id="126673.AWC01_09840"/>
<dbReference type="GO" id="GO:0005524">
    <property type="term" value="F:ATP binding"/>
    <property type="evidence" value="ECO:0007669"/>
    <property type="project" value="UniProtKB-KW"/>
</dbReference>
<dbReference type="SUPFAM" id="SSF52540">
    <property type="entry name" value="P-loop containing nucleoside triphosphate hydrolases"/>
    <property type="match status" value="1"/>
</dbReference>
<sequence length="637" mass="68898">MTAPVPDRLDEGVPTMPIARRIRFMRQAAARAERRLMIVAAAMLVVNGLSGAAQAVALSWIVDGVIDGQMTKTVVGAVVGGLALAALRVTAWSLVDIPGILGLEAGLELERETLLRTATMPGLHSLERPTYLDQVALVRTGGAELVRSLFSLARSASLLLRLVVSLWLFATIDPFLTVVPVVAIPALALIQRGQRHTDRAINQATEDNRAASALHQLFLQPAAAMEMRVFGCATWLDSRADDHWQRSARTIRRGAFRAAGASVIGWLLLTSGYVTALLLVANQARAGLASAGDIVLVSQLALQLRGNIIEASLVASSTATAMRTVDRFLWLEDVAAAEHAQYCGTSLAPDLLTDGIRLEHVSFSYPGTNKAVLRDVCLHLPAGTTVAVVGNNGAGKSSLVKLLTGLYRPGQGRVLIEGIDLVDVDLTDWRCKLSATFQDYLRLEGPARYSMGIGDARAMDDDQRLREALKRASSETLTHHWPAGLDTHLGITYDDGIELSGGQWQRLAVARAMMRDQPLLLILDEPTAALDPVVEHALFVRYLQAARRVAGSRGITVFITHRISSARMADLVVVLHDGRIAECGTHVDLLSANGAYSAQFRQHAAAYADERDKRRRSDLHDHEPTPPVRGSSKETTI</sequence>
<protein>
    <recommendedName>
        <fullName evidence="13">ABC transporter ATP-binding protein</fullName>
    </recommendedName>
</protein>